<dbReference type="AlphaFoldDB" id="A0AA46DZ39"/>
<accession>A0AA46DZ39</accession>
<protein>
    <submittedName>
        <fullName evidence="1">Uncharacterized protein DUF4250</fullName>
    </submittedName>
</protein>
<dbReference type="Proteomes" id="UP000294678">
    <property type="component" value="Unassembled WGS sequence"/>
</dbReference>
<dbReference type="InterPro" id="IPR025346">
    <property type="entry name" value="DUF4250"/>
</dbReference>
<dbReference type="RefSeq" id="WP_134112645.1">
    <property type="nucleotide sequence ID" value="NZ_SOBG01000003.1"/>
</dbReference>
<organism evidence="1 2">
    <name type="scientific">Hypnocyclicus thermotrophus</name>
    <dbReference type="NCBI Taxonomy" id="1627895"/>
    <lineage>
        <taxon>Bacteria</taxon>
        <taxon>Fusobacteriati</taxon>
        <taxon>Fusobacteriota</taxon>
        <taxon>Fusobacteriia</taxon>
        <taxon>Fusobacteriales</taxon>
        <taxon>Fusobacteriaceae</taxon>
        <taxon>Hypnocyclicus</taxon>
    </lineage>
</organism>
<dbReference type="EMBL" id="SOBG01000003">
    <property type="protein sequence ID" value="TDT71376.1"/>
    <property type="molecule type" value="Genomic_DNA"/>
</dbReference>
<evidence type="ECO:0000313" key="1">
    <source>
        <dbReference type="EMBL" id="TDT71376.1"/>
    </source>
</evidence>
<gene>
    <name evidence="1" type="ORF">EV215_0749</name>
</gene>
<dbReference type="Pfam" id="PF14056">
    <property type="entry name" value="DUF4250"/>
    <property type="match status" value="1"/>
</dbReference>
<reference evidence="1 2" key="1">
    <citation type="submission" date="2019-03" db="EMBL/GenBank/DDBJ databases">
        <title>Genomic Encyclopedia of Type Strains, Phase IV (KMG-IV): sequencing the most valuable type-strain genomes for metagenomic binning, comparative biology and taxonomic classification.</title>
        <authorList>
            <person name="Goeker M."/>
        </authorList>
    </citation>
    <scope>NUCLEOTIDE SEQUENCE [LARGE SCALE GENOMIC DNA]</scope>
    <source>
        <strain evidence="1 2">DSM 100055</strain>
    </source>
</reference>
<sequence>MELKNFKTMDINILFSIINMKLRDEFDSLEELVKYYDIDQKELEDKLNEAGYHYESNHNHFTKV</sequence>
<name>A0AA46DZ39_9FUSO</name>
<evidence type="ECO:0000313" key="2">
    <source>
        <dbReference type="Proteomes" id="UP000294678"/>
    </source>
</evidence>
<proteinExistence type="predicted"/>
<comment type="caution">
    <text evidence="1">The sequence shown here is derived from an EMBL/GenBank/DDBJ whole genome shotgun (WGS) entry which is preliminary data.</text>
</comment>
<keyword evidence="2" id="KW-1185">Reference proteome</keyword>